<reference evidence="1 2" key="1">
    <citation type="submission" date="2019-05" db="EMBL/GenBank/DDBJ databases">
        <title>Another draft genome of Portunus trituberculatus and its Hox gene families provides insights of decapod evolution.</title>
        <authorList>
            <person name="Jeong J.-H."/>
            <person name="Song I."/>
            <person name="Kim S."/>
            <person name="Choi T."/>
            <person name="Kim D."/>
            <person name="Ryu S."/>
            <person name="Kim W."/>
        </authorList>
    </citation>
    <scope>NUCLEOTIDE SEQUENCE [LARGE SCALE GENOMIC DNA]</scope>
    <source>
        <tissue evidence="1">Muscle</tissue>
    </source>
</reference>
<proteinExistence type="predicted"/>
<gene>
    <name evidence="1" type="ORF">E2C01_093745</name>
</gene>
<name>A0A5B7JYZ2_PORTR</name>
<dbReference type="Proteomes" id="UP000324222">
    <property type="component" value="Unassembled WGS sequence"/>
</dbReference>
<sequence length="85" mass="9682">MKGHNSWPHLGIYSLAGEQELYRETISTQTISGSEGSRRGKAPLGRELWELNTPTTVLPERFKQESIKTVKQPQAVRQNLYISQQ</sequence>
<keyword evidence="2" id="KW-1185">Reference proteome</keyword>
<dbReference type="AlphaFoldDB" id="A0A5B7JYZ2"/>
<evidence type="ECO:0000313" key="1">
    <source>
        <dbReference type="EMBL" id="MPC98377.1"/>
    </source>
</evidence>
<evidence type="ECO:0000313" key="2">
    <source>
        <dbReference type="Proteomes" id="UP000324222"/>
    </source>
</evidence>
<dbReference type="EMBL" id="VSRR010113807">
    <property type="protein sequence ID" value="MPC98377.1"/>
    <property type="molecule type" value="Genomic_DNA"/>
</dbReference>
<accession>A0A5B7JYZ2</accession>
<comment type="caution">
    <text evidence="1">The sequence shown here is derived from an EMBL/GenBank/DDBJ whole genome shotgun (WGS) entry which is preliminary data.</text>
</comment>
<protein>
    <submittedName>
        <fullName evidence="1">Uncharacterized protein</fullName>
    </submittedName>
</protein>
<organism evidence="1 2">
    <name type="scientific">Portunus trituberculatus</name>
    <name type="common">Swimming crab</name>
    <name type="synonym">Neptunus trituberculatus</name>
    <dbReference type="NCBI Taxonomy" id="210409"/>
    <lineage>
        <taxon>Eukaryota</taxon>
        <taxon>Metazoa</taxon>
        <taxon>Ecdysozoa</taxon>
        <taxon>Arthropoda</taxon>
        <taxon>Crustacea</taxon>
        <taxon>Multicrustacea</taxon>
        <taxon>Malacostraca</taxon>
        <taxon>Eumalacostraca</taxon>
        <taxon>Eucarida</taxon>
        <taxon>Decapoda</taxon>
        <taxon>Pleocyemata</taxon>
        <taxon>Brachyura</taxon>
        <taxon>Eubrachyura</taxon>
        <taxon>Portunoidea</taxon>
        <taxon>Portunidae</taxon>
        <taxon>Portuninae</taxon>
        <taxon>Portunus</taxon>
    </lineage>
</organism>